<dbReference type="Proteomes" id="UP001597362">
    <property type="component" value="Unassembled WGS sequence"/>
</dbReference>
<name>A0ABW4YI54_9BACL</name>
<reference evidence="2" key="1">
    <citation type="journal article" date="2019" name="Int. J. Syst. Evol. Microbiol.">
        <title>The Global Catalogue of Microorganisms (GCM) 10K type strain sequencing project: providing services to taxonomists for standard genome sequencing and annotation.</title>
        <authorList>
            <consortium name="The Broad Institute Genomics Platform"/>
            <consortium name="The Broad Institute Genome Sequencing Center for Infectious Disease"/>
            <person name="Wu L."/>
            <person name="Ma J."/>
        </authorList>
    </citation>
    <scope>NUCLEOTIDE SEQUENCE [LARGE SCALE GENOMIC DNA]</scope>
    <source>
        <strain evidence="2">GH52</strain>
    </source>
</reference>
<dbReference type="RefSeq" id="WP_377770208.1">
    <property type="nucleotide sequence ID" value="NZ_JBHUHO010000013.1"/>
</dbReference>
<proteinExistence type="predicted"/>
<gene>
    <name evidence="1" type="ORF">ACFSJH_05470</name>
</gene>
<sequence length="253" mass="29817">MEFTLHYNEAEFSHISLDGLKELFQRLEDEDYIILIPSEPIAQSVFLQVKHEQSNNYHVEIRLEYEGENQFKQYAIDTMDVSECEQWFTNYFAGELPNVANWHDLTDYLKTYYYDAEIGLSKEQVHPNFAKICTDDFYYSISDYHSPFGNDQGFDAMNDTESFLKMEEENMYYIIHLIAEELLDSEDVVEQTLQIQKVISAGFCSVKVNGFIMRDTKEHVEEALLKMNRLQPHSNYKTMLVDLQKVEMFDYGS</sequence>
<comment type="caution">
    <text evidence="1">The sequence shown here is derived from an EMBL/GenBank/DDBJ whole genome shotgun (WGS) entry which is preliminary data.</text>
</comment>
<dbReference type="EMBL" id="JBHUHO010000013">
    <property type="protein sequence ID" value="MFD2115184.1"/>
    <property type="molecule type" value="Genomic_DNA"/>
</dbReference>
<evidence type="ECO:0000313" key="2">
    <source>
        <dbReference type="Proteomes" id="UP001597362"/>
    </source>
</evidence>
<keyword evidence="2" id="KW-1185">Reference proteome</keyword>
<accession>A0ABW4YI54</accession>
<organism evidence="1 2">
    <name type="scientific">Paenibacillus yanchengensis</name>
    <dbReference type="NCBI Taxonomy" id="2035833"/>
    <lineage>
        <taxon>Bacteria</taxon>
        <taxon>Bacillati</taxon>
        <taxon>Bacillota</taxon>
        <taxon>Bacilli</taxon>
        <taxon>Bacillales</taxon>
        <taxon>Paenibacillaceae</taxon>
        <taxon>Paenibacillus</taxon>
    </lineage>
</organism>
<protein>
    <submittedName>
        <fullName evidence="1">Uncharacterized protein</fullName>
    </submittedName>
</protein>
<evidence type="ECO:0000313" key="1">
    <source>
        <dbReference type="EMBL" id="MFD2115184.1"/>
    </source>
</evidence>